<organism evidence="1 2">
    <name type="scientific">Tagetes erecta</name>
    <name type="common">African marigold</name>
    <dbReference type="NCBI Taxonomy" id="13708"/>
    <lineage>
        <taxon>Eukaryota</taxon>
        <taxon>Viridiplantae</taxon>
        <taxon>Streptophyta</taxon>
        <taxon>Embryophyta</taxon>
        <taxon>Tracheophyta</taxon>
        <taxon>Spermatophyta</taxon>
        <taxon>Magnoliopsida</taxon>
        <taxon>eudicotyledons</taxon>
        <taxon>Gunneridae</taxon>
        <taxon>Pentapetalae</taxon>
        <taxon>asterids</taxon>
        <taxon>campanulids</taxon>
        <taxon>Asterales</taxon>
        <taxon>Asteraceae</taxon>
        <taxon>Asteroideae</taxon>
        <taxon>Heliantheae alliance</taxon>
        <taxon>Tageteae</taxon>
        <taxon>Tagetes</taxon>
    </lineage>
</organism>
<evidence type="ECO:0000313" key="1">
    <source>
        <dbReference type="EMBL" id="KAK1406352.1"/>
    </source>
</evidence>
<protein>
    <submittedName>
        <fullName evidence="1">Uncharacterized protein</fullName>
    </submittedName>
</protein>
<proteinExistence type="predicted"/>
<dbReference type="AlphaFoldDB" id="A0AAD8NEZ6"/>
<comment type="caution">
    <text evidence="1">The sequence shown here is derived from an EMBL/GenBank/DDBJ whole genome shotgun (WGS) entry which is preliminary data.</text>
</comment>
<evidence type="ECO:0000313" key="2">
    <source>
        <dbReference type="Proteomes" id="UP001229421"/>
    </source>
</evidence>
<dbReference type="EMBL" id="JAUHHV010000012">
    <property type="protein sequence ID" value="KAK1406352.1"/>
    <property type="molecule type" value="Genomic_DNA"/>
</dbReference>
<name>A0AAD8NEZ6_TARER</name>
<keyword evidence="2" id="KW-1185">Reference proteome</keyword>
<gene>
    <name evidence="1" type="ORF">QVD17_41646</name>
</gene>
<reference evidence="1" key="1">
    <citation type="journal article" date="2023" name="bioRxiv">
        <title>Improved chromosome-level genome assembly for marigold (Tagetes erecta).</title>
        <authorList>
            <person name="Jiang F."/>
            <person name="Yuan L."/>
            <person name="Wang S."/>
            <person name="Wang H."/>
            <person name="Xu D."/>
            <person name="Wang A."/>
            <person name="Fan W."/>
        </authorList>
    </citation>
    <scope>NUCLEOTIDE SEQUENCE</scope>
    <source>
        <strain evidence="1">WSJ</strain>
        <tissue evidence="1">Leaf</tissue>
    </source>
</reference>
<accession>A0AAD8NEZ6</accession>
<sequence length="150" mass="16890">MKICLKNSKDGVMKDGSDIGMGDPVNLTDHSHAMVVKGDNHANPNSEPSPTVEPVISPGVDSYAAKLTEGIKKQRKELWKDLQKHSLFVKNRPWPVLGDFNETLSVEDNAVEDIQKLIDSNPYDISLRESEARYLKEFEDASYDEELFLK</sequence>
<dbReference type="Proteomes" id="UP001229421">
    <property type="component" value="Unassembled WGS sequence"/>
</dbReference>